<evidence type="ECO:0000259" key="5">
    <source>
        <dbReference type="PROSITE" id="PS50865"/>
    </source>
</evidence>
<name>A0A0C3AGJ9_9AGAM</name>
<keyword evidence="1" id="KW-0479">Metal-binding</keyword>
<dbReference type="GO" id="GO:0008270">
    <property type="term" value="F:zinc ion binding"/>
    <property type="evidence" value="ECO:0007669"/>
    <property type="project" value="UniProtKB-KW"/>
</dbReference>
<proteinExistence type="predicted"/>
<dbReference type="PROSITE" id="PS50865">
    <property type="entry name" value="ZF_MYND_2"/>
    <property type="match status" value="1"/>
</dbReference>
<dbReference type="PROSITE" id="PS01360">
    <property type="entry name" value="ZF_MYND_1"/>
    <property type="match status" value="1"/>
</dbReference>
<reference evidence="7" key="2">
    <citation type="submission" date="2015-01" db="EMBL/GenBank/DDBJ databases">
        <title>Evolutionary Origins and Diversification of the Mycorrhizal Mutualists.</title>
        <authorList>
            <consortium name="DOE Joint Genome Institute"/>
            <consortium name="Mycorrhizal Genomics Consortium"/>
            <person name="Kohler A."/>
            <person name="Kuo A."/>
            <person name="Nagy L.G."/>
            <person name="Floudas D."/>
            <person name="Copeland A."/>
            <person name="Barry K.W."/>
            <person name="Cichocki N."/>
            <person name="Veneault-Fourrey C."/>
            <person name="LaButti K."/>
            <person name="Lindquist E.A."/>
            <person name="Lipzen A."/>
            <person name="Lundell T."/>
            <person name="Morin E."/>
            <person name="Murat C."/>
            <person name="Riley R."/>
            <person name="Ohm R."/>
            <person name="Sun H."/>
            <person name="Tunlid A."/>
            <person name="Henrissat B."/>
            <person name="Grigoriev I.V."/>
            <person name="Hibbett D.S."/>
            <person name="Martin F."/>
        </authorList>
    </citation>
    <scope>NUCLEOTIDE SEQUENCE [LARGE SCALE GENOMIC DNA]</scope>
    <source>
        <strain evidence="7">Foug A</strain>
    </source>
</reference>
<reference evidence="6 7" key="1">
    <citation type="submission" date="2014-04" db="EMBL/GenBank/DDBJ databases">
        <authorList>
            <consortium name="DOE Joint Genome Institute"/>
            <person name="Kuo A."/>
            <person name="Kohler A."/>
            <person name="Nagy L.G."/>
            <person name="Floudas D."/>
            <person name="Copeland A."/>
            <person name="Barry K.W."/>
            <person name="Cichocki N."/>
            <person name="Veneault-Fourrey C."/>
            <person name="LaButti K."/>
            <person name="Lindquist E.A."/>
            <person name="Lipzen A."/>
            <person name="Lundell T."/>
            <person name="Morin E."/>
            <person name="Murat C."/>
            <person name="Sun H."/>
            <person name="Tunlid A."/>
            <person name="Henrissat B."/>
            <person name="Grigoriev I.V."/>
            <person name="Hibbett D.S."/>
            <person name="Martin F."/>
            <person name="Nordberg H.P."/>
            <person name="Cantor M.N."/>
            <person name="Hua S.X."/>
        </authorList>
    </citation>
    <scope>NUCLEOTIDE SEQUENCE [LARGE SCALE GENOMIC DNA]</scope>
    <source>
        <strain evidence="6 7">Foug A</strain>
    </source>
</reference>
<dbReference type="STRING" id="1036808.A0A0C3AGJ9"/>
<evidence type="ECO:0000256" key="3">
    <source>
        <dbReference type="ARBA" id="ARBA00022833"/>
    </source>
</evidence>
<dbReference type="HOGENOM" id="CLU_007974_0_1_1"/>
<dbReference type="OrthoDB" id="432970at2759"/>
<evidence type="ECO:0000313" key="6">
    <source>
        <dbReference type="EMBL" id="KIM64032.1"/>
    </source>
</evidence>
<evidence type="ECO:0000256" key="2">
    <source>
        <dbReference type="ARBA" id="ARBA00022771"/>
    </source>
</evidence>
<sequence length="1193" mass="132319">MSHVLYWPGRTFFYPLGNTSAVCLTERLPPEHNADVLLLGCGDARYILYTVYADVTRSTAGPRKIDVTCCDMEAAVLARNVLLFTLLADDGAENRLSSIWNIFYHMMLDKDSLSLLIEQCRKLVPLAQDMETWKQGPYAHIVAMCDDTTLSDIQRFWKLWLGTADFNEQQTKRFTKNFQEGLKSVRAHIEDCFTLTFMRSAGPLAPITMKAVTDQFKRFWTSGVTDDGIQAVKSATDVNPTFAFSASGDKVAVHYGTDPILGFHLAETLASSGCSPSDESAAIVFKMVQAARHQFNAWCKAVIGRIQHTNASSASLVVRMYAGEALAFCQALHSVGISPQPHTPSFVAPWKRSVVRLDKAAYGLHALSPAPTSFNVIETSNLLDHLGLHNLLIATVPLLRNSPSSTLYTEALLTLGESAAKGILTHMCGDPSTISLFLGVIPSGYVSRFTTRSNMADALLHDILDDAKAQYHERLAWKPVDLEYTAKHSWKKSIQFAPEQLAKTLLEIYLQMFSDENLSQQLAISHLSSAEKLRRVQSSGLLHHTRRSFALFLAHIQKRVLCDWEKVIYILEGLVLGDDTLITGSNFYQELVCQLHLAGFTLPWLSPTKVRELRAREDPPIFRDWGMVPQVVTVTLVVPRHVLTRVQSELTDAVTPILQCEIRVAFGHNAFACTSASFGRLQISGRGENKTAVFIEDDAGAHGTSPVVLSFPVLATTLIYTFGGTVGLAVRSTMSSMPLVKKLGLEMNIFKALLTDERHVHVLTKAPTTSNAATDATMPLAPLGRSDDAIEHHPIHVEMDASNTRVLSLTAHVNITDADEQVSFVGGCAVRTTQLSANEVILYVEKHQHTVVFPLPVDALTAKVRVGRKSKYVEIVAPMTFTLDVKGERDITKNFRMSIDNGIPILWDVHNLNLDRCPSFKLSKDPKAFNWFIPHVSYMFSQRERVARHNRKVVPGLARDTFLNIKDSLHTLFYSATGLGTGQIHAEFALWDTTSEDIYAIILVTDLRLDLASHTIVADSWVIPGSDDIHDRLEDELSTMLSIKTDVDESEAWRYLLPLFIERCRVWEHKSNCEYLAQNSVPLYPDAGADLNKVPYCSCGMGVGTEVLRRRYGNGAATYATRAAISPLFFVPYLEKAGTMDLSAPSVKAPTQVGCRACGKEGKTLSCSRCKNAKYCSKQCQVQDWKAHKKDCA</sequence>
<dbReference type="Pfam" id="PF01753">
    <property type="entry name" value="zf-MYND"/>
    <property type="match status" value="1"/>
</dbReference>
<protein>
    <recommendedName>
        <fullName evidence="5">MYND-type domain-containing protein</fullName>
    </recommendedName>
</protein>
<dbReference type="SUPFAM" id="SSF144232">
    <property type="entry name" value="HIT/MYND zinc finger-like"/>
    <property type="match status" value="1"/>
</dbReference>
<keyword evidence="3" id="KW-0862">Zinc</keyword>
<dbReference type="PANTHER" id="PTHR10237">
    <property type="entry name" value="DEFORMED EPIDERMAL AUTOREGULATORY FACTOR 1 HOMOLOG SUPPRESSIN"/>
    <property type="match status" value="1"/>
</dbReference>
<dbReference type="EMBL" id="KN822031">
    <property type="protein sequence ID" value="KIM64032.1"/>
    <property type="molecule type" value="Genomic_DNA"/>
</dbReference>
<feature type="domain" description="MYND-type" evidence="5">
    <location>
        <begin position="1155"/>
        <end position="1192"/>
    </location>
</feature>
<evidence type="ECO:0000313" key="7">
    <source>
        <dbReference type="Proteomes" id="UP000053989"/>
    </source>
</evidence>
<dbReference type="InParanoid" id="A0A0C3AGJ9"/>
<dbReference type="GO" id="GO:0000981">
    <property type="term" value="F:DNA-binding transcription factor activity, RNA polymerase II-specific"/>
    <property type="evidence" value="ECO:0007669"/>
    <property type="project" value="TreeGrafter"/>
</dbReference>
<gene>
    <name evidence="6" type="ORF">SCLCIDRAFT_1213865</name>
</gene>
<dbReference type="InterPro" id="IPR024119">
    <property type="entry name" value="TF_DEAF-1"/>
</dbReference>
<dbReference type="Proteomes" id="UP000053989">
    <property type="component" value="Unassembled WGS sequence"/>
</dbReference>
<dbReference type="GO" id="GO:0005634">
    <property type="term" value="C:nucleus"/>
    <property type="evidence" value="ECO:0007669"/>
    <property type="project" value="TreeGrafter"/>
</dbReference>
<dbReference type="Gene3D" id="6.10.140.2220">
    <property type="match status" value="1"/>
</dbReference>
<dbReference type="AlphaFoldDB" id="A0A0C3AGJ9"/>
<organism evidence="6 7">
    <name type="scientific">Scleroderma citrinum Foug A</name>
    <dbReference type="NCBI Taxonomy" id="1036808"/>
    <lineage>
        <taxon>Eukaryota</taxon>
        <taxon>Fungi</taxon>
        <taxon>Dikarya</taxon>
        <taxon>Basidiomycota</taxon>
        <taxon>Agaricomycotina</taxon>
        <taxon>Agaricomycetes</taxon>
        <taxon>Agaricomycetidae</taxon>
        <taxon>Boletales</taxon>
        <taxon>Sclerodermatineae</taxon>
        <taxon>Sclerodermataceae</taxon>
        <taxon>Scleroderma</taxon>
    </lineage>
</organism>
<dbReference type="InterPro" id="IPR002893">
    <property type="entry name" value="Znf_MYND"/>
</dbReference>
<keyword evidence="2 4" id="KW-0863">Zinc-finger</keyword>
<evidence type="ECO:0000256" key="4">
    <source>
        <dbReference type="PROSITE-ProRule" id="PRU00134"/>
    </source>
</evidence>
<dbReference type="InterPro" id="IPR027974">
    <property type="entry name" value="DUF4470"/>
</dbReference>
<evidence type="ECO:0000256" key="1">
    <source>
        <dbReference type="ARBA" id="ARBA00022723"/>
    </source>
</evidence>
<dbReference type="PANTHER" id="PTHR10237:SF15">
    <property type="entry name" value="LD37257P"/>
    <property type="match status" value="1"/>
</dbReference>
<keyword evidence="7" id="KW-1185">Reference proteome</keyword>
<accession>A0A0C3AGJ9</accession>
<dbReference type="Pfam" id="PF14737">
    <property type="entry name" value="DUF4470"/>
    <property type="match status" value="1"/>
</dbReference>